<proteinExistence type="predicted"/>
<accession>E2AG59</accession>
<evidence type="ECO:0000313" key="1">
    <source>
        <dbReference type="EMBL" id="EFN67550.1"/>
    </source>
</evidence>
<evidence type="ECO:0000313" key="2">
    <source>
        <dbReference type="Proteomes" id="UP000000311"/>
    </source>
</evidence>
<keyword evidence="2" id="KW-1185">Reference proteome</keyword>
<gene>
    <name evidence="1" type="ORF">EAG_16231</name>
</gene>
<reference evidence="1 2" key="1">
    <citation type="journal article" date="2010" name="Science">
        <title>Genomic comparison of the ants Camponotus floridanus and Harpegnathos saltator.</title>
        <authorList>
            <person name="Bonasio R."/>
            <person name="Zhang G."/>
            <person name="Ye C."/>
            <person name="Mutti N.S."/>
            <person name="Fang X."/>
            <person name="Qin N."/>
            <person name="Donahue G."/>
            <person name="Yang P."/>
            <person name="Li Q."/>
            <person name="Li C."/>
            <person name="Zhang P."/>
            <person name="Huang Z."/>
            <person name="Berger S.L."/>
            <person name="Reinberg D."/>
            <person name="Wang J."/>
            <person name="Liebig J."/>
        </authorList>
    </citation>
    <scope>NUCLEOTIDE SEQUENCE [LARGE SCALE GENOMIC DNA]</scope>
    <source>
        <strain evidence="2">C129</strain>
    </source>
</reference>
<dbReference type="InParanoid" id="E2AG59"/>
<sequence>MLHVALRLKYTEAAGPGRIWIRGRKPYTHYSKGERMRVGEPFMPKGPRVDYGLGPFCSDRRSGSGKSSLHRIGLPLLQTGLCRMIGWLIVSSSTLHFITIMMERYEMKIQCEIIRLSEPKTAKTEQSERDFTPWCAIFTDDDGFDDNDDDEERNRFHPDIHLLLVVVARRNIAAGTPQEVGRNTDAETSAEKNVGIQVVDSETIREYRLMGFNDLRTLVRSDLGVSSISSFADPVKPSAPRLLRYATQSALKAMSQWRGSVIDIAVQLGGSYQLAAIATATTATAAAAAAAAAAVSANLLSSISSRQGTTSDKNKVTDYLPNRSQVANKSLVTIRCAISRWDGVDGQKSGAPAPAARTASSCVSCHEQQVPLCRAATAATIHREDTSPSSSRQNVKRKLSSYNIQKERYVHPGVLFPLNAASGGLSAIGGERTRFGWSARCAGPYAFKTGKAGPKTNYNLYYLLVIEQLRIHHRTLYKLTARREFAELI</sequence>
<dbReference type="AlphaFoldDB" id="E2AG59"/>
<protein>
    <submittedName>
        <fullName evidence="1">Uncharacterized protein</fullName>
    </submittedName>
</protein>
<dbReference type="EMBL" id="GL439266">
    <property type="protein sequence ID" value="EFN67550.1"/>
    <property type="molecule type" value="Genomic_DNA"/>
</dbReference>
<organism evidence="2">
    <name type="scientific">Camponotus floridanus</name>
    <name type="common">Florida carpenter ant</name>
    <dbReference type="NCBI Taxonomy" id="104421"/>
    <lineage>
        <taxon>Eukaryota</taxon>
        <taxon>Metazoa</taxon>
        <taxon>Ecdysozoa</taxon>
        <taxon>Arthropoda</taxon>
        <taxon>Hexapoda</taxon>
        <taxon>Insecta</taxon>
        <taxon>Pterygota</taxon>
        <taxon>Neoptera</taxon>
        <taxon>Endopterygota</taxon>
        <taxon>Hymenoptera</taxon>
        <taxon>Apocrita</taxon>
        <taxon>Aculeata</taxon>
        <taxon>Formicoidea</taxon>
        <taxon>Formicidae</taxon>
        <taxon>Formicinae</taxon>
        <taxon>Camponotus</taxon>
    </lineage>
</organism>
<dbReference type="Proteomes" id="UP000000311">
    <property type="component" value="Unassembled WGS sequence"/>
</dbReference>
<name>E2AG59_CAMFO</name>